<sequence>MTALFGNRARAVAAAALVWLLPLPVSAAETITLKIGYPAGGGFDLYGRLAARHLGRFLEGNPSIVVQNVPGGGSLKLTEMLQDSEPGDGSVIGTVSPTMATGPLLDPALDQLRVSEFRWIGGLRNEASVCVTGKNSGIDTVDEFRTGEFLIGASGKASTTYLHAALAKTLLGARYTIVTGFQGVSDIDAAIQRGEIAGRCSASFSSLRALGLMDGINVIVAVVSDDHTNALNIPMLSDFASSPRDRDAAEIVTGTLRFHQPLLLPSAASAEIVEKYRAAFEKMVADPEFLADAERMNTDISATSGADIDEIVKTFYASPPETVARAREMIE</sequence>
<keyword evidence="2" id="KW-0732">Signal</keyword>
<feature type="chain" id="PRO_5018550924" description="Tripartite-type tricarboxylate transporter, receptor component TctC" evidence="2">
    <location>
        <begin position="28"/>
        <end position="331"/>
    </location>
</feature>
<evidence type="ECO:0000313" key="3">
    <source>
        <dbReference type="EMBL" id="RST87427.1"/>
    </source>
</evidence>
<dbReference type="PANTHER" id="PTHR42928:SF5">
    <property type="entry name" value="BLR1237 PROTEIN"/>
    <property type="match status" value="1"/>
</dbReference>
<gene>
    <name evidence="3" type="ORF">EJC49_05475</name>
</gene>
<name>A0A3R9YBE4_9HYPH</name>
<evidence type="ECO:0008006" key="5">
    <source>
        <dbReference type="Google" id="ProtNLM"/>
    </source>
</evidence>
<evidence type="ECO:0000256" key="2">
    <source>
        <dbReference type="SAM" id="SignalP"/>
    </source>
</evidence>
<dbReference type="AlphaFoldDB" id="A0A3R9YBE4"/>
<comment type="caution">
    <text evidence="3">The sequence shown here is derived from an EMBL/GenBank/DDBJ whole genome shotgun (WGS) entry which is preliminary data.</text>
</comment>
<dbReference type="RefSeq" id="WP_126698462.1">
    <property type="nucleotide sequence ID" value="NZ_RWKW01000017.1"/>
</dbReference>
<protein>
    <recommendedName>
        <fullName evidence="5">Tripartite-type tricarboxylate transporter, receptor component TctC</fullName>
    </recommendedName>
</protein>
<dbReference type="OrthoDB" id="7817633at2"/>
<keyword evidence="4" id="KW-1185">Reference proteome</keyword>
<feature type="signal peptide" evidence="2">
    <location>
        <begin position="1"/>
        <end position="27"/>
    </location>
</feature>
<dbReference type="PANTHER" id="PTHR42928">
    <property type="entry name" value="TRICARBOXYLATE-BINDING PROTEIN"/>
    <property type="match status" value="1"/>
</dbReference>
<comment type="similarity">
    <text evidence="1">Belongs to the UPF0065 (bug) family.</text>
</comment>
<reference evidence="3 4" key="1">
    <citation type="submission" date="2018-12" db="EMBL/GenBank/DDBJ databases">
        <title>Mesorhizobium carbonis sp. nov., isolated from coal mine water.</title>
        <authorList>
            <person name="Xin W."/>
            <person name="Xu Z."/>
            <person name="Xiang F."/>
            <person name="Zhang J."/>
            <person name="Xi L."/>
            <person name="Liu J."/>
        </authorList>
    </citation>
    <scope>NUCLEOTIDE SEQUENCE [LARGE SCALE GENOMIC DNA]</scope>
    <source>
        <strain evidence="3 4">B2.3</strain>
    </source>
</reference>
<dbReference type="InterPro" id="IPR005064">
    <property type="entry name" value="BUG"/>
</dbReference>
<organism evidence="3 4">
    <name type="scientific">Aquibium carbonis</name>
    <dbReference type="NCBI Taxonomy" id="2495581"/>
    <lineage>
        <taxon>Bacteria</taxon>
        <taxon>Pseudomonadati</taxon>
        <taxon>Pseudomonadota</taxon>
        <taxon>Alphaproteobacteria</taxon>
        <taxon>Hyphomicrobiales</taxon>
        <taxon>Phyllobacteriaceae</taxon>
        <taxon>Aquibium</taxon>
    </lineage>
</organism>
<dbReference type="Gene3D" id="3.40.190.150">
    <property type="entry name" value="Bordetella uptake gene, domain 1"/>
    <property type="match status" value="1"/>
</dbReference>
<accession>A0A3R9YBE4</accession>
<evidence type="ECO:0000313" key="4">
    <source>
        <dbReference type="Proteomes" id="UP000278398"/>
    </source>
</evidence>
<dbReference type="Proteomes" id="UP000278398">
    <property type="component" value="Unassembled WGS sequence"/>
</dbReference>
<proteinExistence type="inferred from homology"/>
<dbReference type="SUPFAM" id="SSF53850">
    <property type="entry name" value="Periplasmic binding protein-like II"/>
    <property type="match status" value="1"/>
</dbReference>
<dbReference type="InterPro" id="IPR042100">
    <property type="entry name" value="Bug_dom1"/>
</dbReference>
<dbReference type="EMBL" id="RWKW01000017">
    <property type="protein sequence ID" value="RST87427.1"/>
    <property type="molecule type" value="Genomic_DNA"/>
</dbReference>
<dbReference type="Gene3D" id="3.40.190.10">
    <property type="entry name" value="Periplasmic binding protein-like II"/>
    <property type="match status" value="1"/>
</dbReference>
<evidence type="ECO:0000256" key="1">
    <source>
        <dbReference type="ARBA" id="ARBA00006987"/>
    </source>
</evidence>